<dbReference type="EMBL" id="FNCE01000010">
    <property type="protein sequence ID" value="SDG37066.1"/>
    <property type="molecule type" value="Genomic_DNA"/>
</dbReference>
<dbReference type="PANTHER" id="PTHR35936">
    <property type="entry name" value="MEMBRANE-BOUND LYTIC MUREIN TRANSGLYCOSYLASE F"/>
    <property type="match status" value="1"/>
</dbReference>
<evidence type="ECO:0000313" key="4">
    <source>
        <dbReference type="Proteomes" id="UP000199415"/>
    </source>
</evidence>
<dbReference type="PANTHER" id="PTHR35936:SF25">
    <property type="entry name" value="ABC TRANSPORTER SUBSTRATE-BINDING PROTEIN"/>
    <property type="match status" value="1"/>
</dbReference>
<sequence length="238" mass="25677">MLVLVPAVASAEPLSLVTGPGYEPFADPDLPHGGVATRVVRAAFAAAGREVTVSYMPWKRGYRATLAGEFAATYPYVHTPERARKLRYSQPIVETKAKAWVLEGHSLAVSEPRQLDGTTACLPDGYAPSSATAAAYADGAIERLSPGSMRACFRLLRRGRVDFVETNRPVMIASASAVFRDLDGIRPLPFVLEKNALHLVAPRSAAAAQDVIDTFNRGLEKLKASGRYDGMLDTYLAE</sequence>
<name>A0A1G7TP12_9PROT</name>
<dbReference type="Pfam" id="PF00497">
    <property type="entry name" value="SBP_bac_3"/>
    <property type="match status" value="1"/>
</dbReference>
<dbReference type="Proteomes" id="UP000199415">
    <property type="component" value="Unassembled WGS sequence"/>
</dbReference>
<evidence type="ECO:0000313" key="3">
    <source>
        <dbReference type="EMBL" id="SDG37066.1"/>
    </source>
</evidence>
<gene>
    <name evidence="3" type="ORF">SAMN05216241_11016</name>
</gene>
<proteinExistence type="predicted"/>
<dbReference type="InterPro" id="IPR001638">
    <property type="entry name" value="Solute-binding_3/MltF_N"/>
</dbReference>
<feature type="domain" description="Solute-binding protein family 3/N-terminal" evidence="2">
    <location>
        <begin position="17"/>
        <end position="236"/>
    </location>
</feature>
<dbReference type="RefSeq" id="WP_245659574.1">
    <property type="nucleotide sequence ID" value="NZ_FNCE01000010.1"/>
</dbReference>
<dbReference type="Gene3D" id="3.40.190.10">
    <property type="entry name" value="Periplasmic binding protein-like II"/>
    <property type="match status" value="2"/>
</dbReference>
<evidence type="ECO:0000256" key="1">
    <source>
        <dbReference type="ARBA" id="ARBA00022729"/>
    </source>
</evidence>
<keyword evidence="4" id="KW-1185">Reference proteome</keyword>
<dbReference type="AlphaFoldDB" id="A0A1G7TP12"/>
<dbReference type="STRING" id="1082479.SAMN05216241_11016"/>
<dbReference type="SUPFAM" id="SSF53850">
    <property type="entry name" value="Periplasmic binding protein-like II"/>
    <property type="match status" value="1"/>
</dbReference>
<reference evidence="3 4" key="1">
    <citation type="submission" date="2016-10" db="EMBL/GenBank/DDBJ databases">
        <authorList>
            <person name="de Groot N.N."/>
        </authorList>
    </citation>
    <scope>NUCLEOTIDE SEQUENCE [LARGE SCALE GENOMIC DNA]</scope>
    <source>
        <strain evidence="3 4">DSM 25584</strain>
    </source>
</reference>
<accession>A0A1G7TP12</accession>
<protein>
    <submittedName>
        <fullName evidence="3">Amino acid ABC transporter substrate-binding protein, PAAT family</fullName>
    </submittedName>
</protein>
<organism evidence="3 4">
    <name type="scientific">Limimonas halophila</name>
    <dbReference type="NCBI Taxonomy" id="1082479"/>
    <lineage>
        <taxon>Bacteria</taxon>
        <taxon>Pseudomonadati</taxon>
        <taxon>Pseudomonadota</taxon>
        <taxon>Alphaproteobacteria</taxon>
        <taxon>Rhodospirillales</taxon>
        <taxon>Rhodovibrionaceae</taxon>
        <taxon>Limimonas</taxon>
    </lineage>
</organism>
<keyword evidence="1" id="KW-0732">Signal</keyword>
<evidence type="ECO:0000259" key="2">
    <source>
        <dbReference type="Pfam" id="PF00497"/>
    </source>
</evidence>